<dbReference type="CDD" id="cd21803">
    <property type="entry name" value="CEN_USH1G"/>
    <property type="match status" value="1"/>
</dbReference>
<dbReference type="SUPFAM" id="SSF48403">
    <property type="entry name" value="Ankyrin repeat"/>
    <property type="match status" value="1"/>
</dbReference>
<organism evidence="3 4">
    <name type="scientific">Oncorhynchus tshawytscha</name>
    <name type="common">Chinook salmon</name>
    <name type="synonym">Salmo tshawytscha</name>
    <dbReference type="NCBI Taxonomy" id="74940"/>
    <lineage>
        <taxon>Eukaryota</taxon>
        <taxon>Metazoa</taxon>
        <taxon>Chordata</taxon>
        <taxon>Craniata</taxon>
        <taxon>Vertebrata</taxon>
        <taxon>Euteleostomi</taxon>
        <taxon>Actinopterygii</taxon>
        <taxon>Neopterygii</taxon>
        <taxon>Teleostei</taxon>
        <taxon>Protacanthopterygii</taxon>
        <taxon>Salmoniformes</taxon>
        <taxon>Salmonidae</taxon>
        <taxon>Salmoninae</taxon>
        <taxon>Oncorhynchus</taxon>
    </lineage>
</organism>
<evidence type="ECO:0000313" key="3">
    <source>
        <dbReference type="Ensembl" id="ENSOTSP00005136875.1"/>
    </source>
</evidence>
<dbReference type="SMART" id="SM00248">
    <property type="entry name" value="ANK"/>
    <property type="match status" value="1"/>
</dbReference>
<evidence type="ECO:0000256" key="2">
    <source>
        <dbReference type="SAM" id="MobiDB-lite"/>
    </source>
</evidence>
<reference evidence="3" key="2">
    <citation type="submission" date="2025-08" db="UniProtKB">
        <authorList>
            <consortium name="Ensembl"/>
        </authorList>
    </citation>
    <scope>IDENTIFICATION</scope>
</reference>
<dbReference type="Pfam" id="PF13637">
    <property type="entry name" value="Ank_4"/>
    <property type="match status" value="1"/>
</dbReference>
<keyword evidence="1" id="KW-0040">ANK repeat</keyword>
<reference evidence="4" key="1">
    <citation type="journal article" date="2018" name="PLoS ONE">
        <title>Chinook salmon (Oncorhynchus tshawytscha) genome and transcriptome.</title>
        <authorList>
            <person name="Christensen K.A."/>
            <person name="Leong J.S."/>
            <person name="Sakhrani D."/>
            <person name="Biagi C.A."/>
            <person name="Minkley D.R."/>
            <person name="Withler R.E."/>
            <person name="Rondeau E.B."/>
            <person name="Koop B.F."/>
            <person name="Devlin R.H."/>
        </authorList>
    </citation>
    <scope>NUCLEOTIDE SEQUENCE [LARGE SCALE GENOMIC DNA]</scope>
</reference>
<keyword evidence="4" id="KW-1185">Reference proteome</keyword>
<feature type="compositionally biased region" description="Gly residues" evidence="2">
    <location>
        <begin position="233"/>
        <end position="242"/>
    </location>
</feature>
<dbReference type="InterPro" id="IPR002110">
    <property type="entry name" value="Ankyrin_rpt"/>
</dbReference>
<dbReference type="Proteomes" id="UP000694402">
    <property type="component" value="Unassembled WGS sequence"/>
</dbReference>
<sequence>MNDRYHKAARDGYLDLLKEATRKDLNAPDEDGMTPTLWAAYHGNLEALRLIVGRGGNPDNHMDCVRYLDSIAAKQSALNPKLVGKLKERAFREAERRIKEFHYTSSSVSRKLHHLNTTTECAILSGQYKLHHHRQCAILSTKIQKRLEKRKQGDGTFKIYEDGRKNIFHGDANDDAISRAISEPDLSYRPDMEYSEVSTDSGHDSLFNRPGLGTMVFRRNYISGGLFGIGGRDEGSLGGGTERAGSTNVRLRSRLRRSPSLDDGGDSIGSASSLRERNRQELPWDELELGLDDDCEAVTSPLEVFLAAQTMGEFLTVFRREKIDLEQHPHPLGPRKKILDACKRRLETLEDPDYIEDTLL</sequence>
<dbReference type="Gene3D" id="1.10.150.50">
    <property type="entry name" value="Transcription Factor, Ets-1"/>
    <property type="match status" value="1"/>
</dbReference>
<dbReference type="GeneTree" id="ENSGT00390000017548"/>
<reference evidence="3" key="3">
    <citation type="submission" date="2025-09" db="UniProtKB">
        <authorList>
            <consortium name="Ensembl"/>
        </authorList>
    </citation>
    <scope>IDENTIFICATION</scope>
</reference>
<dbReference type="AlphaFoldDB" id="A0AAZ3R8X6"/>
<name>A0AAZ3R8X6_ONCTS</name>
<accession>A0AAZ3R8X6</accession>
<proteinExistence type="predicted"/>
<feature type="repeat" description="ANK" evidence="1">
    <location>
        <begin position="31"/>
        <end position="63"/>
    </location>
</feature>
<dbReference type="InterPro" id="IPR036770">
    <property type="entry name" value="Ankyrin_rpt-contain_sf"/>
</dbReference>
<dbReference type="Gene3D" id="1.25.40.20">
    <property type="entry name" value="Ankyrin repeat-containing domain"/>
    <property type="match status" value="1"/>
</dbReference>
<dbReference type="PROSITE" id="PS50088">
    <property type="entry name" value="ANK_REPEAT"/>
    <property type="match status" value="1"/>
</dbReference>
<evidence type="ECO:0000313" key="4">
    <source>
        <dbReference type="Proteomes" id="UP000694402"/>
    </source>
</evidence>
<evidence type="ECO:0000256" key="1">
    <source>
        <dbReference type="PROSITE-ProRule" id="PRU00023"/>
    </source>
</evidence>
<dbReference type="InterPro" id="IPR013761">
    <property type="entry name" value="SAM/pointed_sf"/>
</dbReference>
<dbReference type="Ensembl" id="ENSOTST00005131851.1">
    <property type="protein sequence ID" value="ENSOTSP00005136875.1"/>
    <property type="gene ID" value="ENSOTSG00005052832.1"/>
</dbReference>
<protein>
    <submittedName>
        <fullName evidence="3">Uncharacterized protein</fullName>
    </submittedName>
</protein>
<feature type="region of interest" description="Disordered" evidence="2">
    <location>
        <begin position="233"/>
        <end position="279"/>
    </location>
</feature>